<protein>
    <recommendedName>
        <fullName evidence="1">Fe2OG dioxygenase domain-containing protein</fullName>
    </recommendedName>
</protein>
<feature type="domain" description="Fe2OG dioxygenase" evidence="1">
    <location>
        <begin position="164"/>
        <end position="264"/>
    </location>
</feature>
<dbReference type="InterPro" id="IPR005123">
    <property type="entry name" value="Oxoglu/Fe-dep_dioxygenase_dom"/>
</dbReference>
<organism evidence="2">
    <name type="scientific">marine metagenome</name>
    <dbReference type="NCBI Taxonomy" id="408172"/>
    <lineage>
        <taxon>unclassified sequences</taxon>
        <taxon>metagenomes</taxon>
        <taxon>ecological metagenomes</taxon>
    </lineage>
</organism>
<dbReference type="Pfam" id="PF03171">
    <property type="entry name" value="2OG-FeII_Oxy"/>
    <property type="match status" value="1"/>
</dbReference>
<dbReference type="InterPro" id="IPR050231">
    <property type="entry name" value="Iron_ascorbate_oxido_reductase"/>
</dbReference>
<gene>
    <name evidence="2" type="ORF">METZ01_LOCUS24144</name>
</gene>
<dbReference type="AlphaFoldDB" id="A0A381PWK7"/>
<dbReference type="PANTHER" id="PTHR47990">
    <property type="entry name" value="2-OXOGLUTARATE (2OG) AND FE(II)-DEPENDENT OXYGENASE SUPERFAMILY PROTEIN-RELATED"/>
    <property type="match status" value="1"/>
</dbReference>
<dbReference type="EMBL" id="UINC01001116">
    <property type="protein sequence ID" value="SUZ71290.1"/>
    <property type="molecule type" value="Genomic_DNA"/>
</dbReference>
<dbReference type="Gene3D" id="2.60.120.330">
    <property type="entry name" value="B-lactam Antibiotic, Isopenicillin N Synthase, Chain"/>
    <property type="match status" value="1"/>
</dbReference>
<dbReference type="InterPro" id="IPR027443">
    <property type="entry name" value="IPNS-like_sf"/>
</dbReference>
<name>A0A381PWK7_9ZZZZ</name>
<dbReference type="PRINTS" id="PR00682">
    <property type="entry name" value="IPNSYNTHASE"/>
</dbReference>
<dbReference type="PROSITE" id="PS51471">
    <property type="entry name" value="FE2OG_OXY"/>
    <property type="match status" value="1"/>
</dbReference>
<dbReference type="SUPFAM" id="SSF51197">
    <property type="entry name" value="Clavaminate synthase-like"/>
    <property type="match status" value="1"/>
</dbReference>
<proteinExistence type="predicted"/>
<reference evidence="2" key="1">
    <citation type="submission" date="2018-05" db="EMBL/GenBank/DDBJ databases">
        <authorList>
            <person name="Lanie J.A."/>
            <person name="Ng W.-L."/>
            <person name="Kazmierczak K.M."/>
            <person name="Andrzejewski T.M."/>
            <person name="Davidsen T.M."/>
            <person name="Wayne K.J."/>
            <person name="Tettelin H."/>
            <person name="Glass J.I."/>
            <person name="Rusch D."/>
            <person name="Podicherti R."/>
            <person name="Tsui H.-C.T."/>
            <person name="Winkler M.E."/>
        </authorList>
    </citation>
    <scope>NUCLEOTIDE SEQUENCE</scope>
</reference>
<evidence type="ECO:0000259" key="1">
    <source>
        <dbReference type="PROSITE" id="PS51471"/>
    </source>
</evidence>
<dbReference type="InterPro" id="IPR044861">
    <property type="entry name" value="IPNS-like_FE2OG_OXY"/>
</dbReference>
<accession>A0A381PWK7</accession>
<sequence>MTSQQITNPLPLIDVAPVLAGVQDALDSTAEQVREALENVGFFSVVGHGIDWAEIEQMYRWAEKYHDLPAAEKTCHPMTATAMGYVDMGGAQRDTRPYSLNAAYFMGRPGSHRNQFPSETSLPGFREAAERYYRRMEEFCHQLLPLYAVASDMPPDFFDQYFDPSLATLRVSHYPPVSAAPDQWGIDPHSDAGFMTLLPTNKVDGLSIAGADGWFAVAQEPESFVVNAGDTLRAWSNNRFLSTKHRALNDSGADRYAIPFFFDPRPDTMIEPMSGCVDDERPLACESYRYGDYLRAFMQDGYAQTATT</sequence>
<evidence type="ECO:0000313" key="2">
    <source>
        <dbReference type="EMBL" id="SUZ71290.1"/>
    </source>
</evidence>
<dbReference type="InterPro" id="IPR026992">
    <property type="entry name" value="DIOX_N"/>
</dbReference>
<dbReference type="Pfam" id="PF14226">
    <property type="entry name" value="DIOX_N"/>
    <property type="match status" value="1"/>
</dbReference>